<feature type="transmembrane region" description="Helical" evidence="2">
    <location>
        <begin position="342"/>
        <end position="361"/>
    </location>
</feature>
<dbReference type="InterPro" id="IPR006201">
    <property type="entry name" value="Neur_channel"/>
</dbReference>
<evidence type="ECO:0000256" key="2">
    <source>
        <dbReference type="SAM" id="Phobius"/>
    </source>
</evidence>
<evidence type="ECO:0000256" key="1">
    <source>
        <dbReference type="ARBA" id="ARBA00004141"/>
    </source>
</evidence>
<keyword evidence="2" id="KW-1133">Transmembrane helix</keyword>
<feature type="transmembrane region" description="Helical" evidence="2">
    <location>
        <begin position="296"/>
        <end position="318"/>
    </location>
</feature>
<dbReference type="InterPro" id="IPR036719">
    <property type="entry name" value="Neuro-gated_channel_TM_sf"/>
</dbReference>
<proteinExistence type="predicted"/>
<dbReference type="GO" id="GO:0016020">
    <property type="term" value="C:membrane"/>
    <property type="evidence" value="ECO:0007669"/>
    <property type="project" value="UniProtKB-SubCell"/>
</dbReference>
<name>A0A9W6ZTE7_9STRA</name>
<dbReference type="OrthoDB" id="203862at2759"/>
<dbReference type="GO" id="GO:0005230">
    <property type="term" value="F:extracellular ligand-gated monoatomic ion channel activity"/>
    <property type="evidence" value="ECO:0007669"/>
    <property type="project" value="InterPro"/>
</dbReference>
<dbReference type="Gene3D" id="2.70.170.10">
    <property type="entry name" value="Neurotransmitter-gated ion-channel ligand-binding domain"/>
    <property type="match status" value="1"/>
</dbReference>
<keyword evidence="4" id="KW-1185">Reference proteome</keyword>
<evidence type="ECO:0000313" key="3">
    <source>
        <dbReference type="EMBL" id="GMH59151.1"/>
    </source>
</evidence>
<organism evidence="3 4">
    <name type="scientific">Triparma laevis f. longispina</name>
    <dbReference type="NCBI Taxonomy" id="1714387"/>
    <lineage>
        <taxon>Eukaryota</taxon>
        <taxon>Sar</taxon>
        <taxon>Stramenopiles</taxon>
        <taxon>Ochrophyta</taxon>
        <taxon>Bolidophyceae</taxon>
        <taxon>Parmales</taxon>
        <taxon>Triparmaceae</taxon>
        <taxon>Triparma</taxon>
    </lineage>
</organism>
<dbReference type="GO" id="GO:0004888">
    <property type="term" value="F:transmembrane signaling receptor activity"/>
    <property type="evidence" value="ECO:0007669"/>
    <property type="project" value="InterPro"/>
</dbReference>
<comment type="subcellular location">
    <subcellularLocation>
        <location evidence="1">Membrane</location>
        <topology evidence="1">Multi-pass membrane protein</topology>
    </subcellularLocation>
</comment>
<dbReference type="EMBL" id="BRXW01000486">
    <property type="protein sequence ID" value="GMH59151.1"/>
    <property type="molecule type" value="Genomic_DNA"/>
</dbReference>
<keyword evidence="2" id="KW-0472">Membrane</keyword>
<keyword evidence="2" id="KW-0812">Transmembrane</keyword>
<comment type="caution">
    <text evidence="3">The sequence shown here is derived from an EMBL/GenBank/DDBJ whole genome shotgun (WGS) entry which is preliminary data.</text>
</comment>
<gene>
    <name evidence="3" type="ORF">TrLO_g15021</name>
</gene>
<dbReference type="Proteomes" id="UP001165122">
    <property type="component" value="Unassembled WGS sequence"/>
</dbReference>
<feature type="transmembrane region" description="Helical" evidence="2">
    <location>
        <begin position="242"/>
        <end position="262"/>
    </location>
</feature>
<dbReference type="Gene3D" id="1.20.58.390">
    <property type="entry name" value="Neurotransmitter-gated ion-channel transmembrane domain"/>
    <property type="match status" value="1"/>
</dbReference>
<dbReference type="SUPFAM" id="SSF90112">
    <property type="entry name" value="Neurotransmitter-gated ion-channel transmembrane pore"/>
    <property type="match status" value="1"/>
</dbReference>
<dbReference type="PANTHER" id="PTHR18945">
    <property type="entry name" value="NEUROTRANSMITTER GATED ION CHANNEL"/>
    <property type="match status" value="1"/>
</dbReference>
<dbReference type="AlphaFoldDB" id="A0A9W6ZTE7"/>
<dbReference type="InterPro" id="IPR038050">
    <property type="entry name" value="Neuro_actylchol_rec"/>
</dbReference>
<evidence type="ECO:0000313" key="4">
    <source>
        <dbReference type="Proteomes" id="UP001165122"/>
    </source>
</evidence>
<protein>
    <submittedName>
        <fullName evidence="3">Uncharacterized protein</fullName>
    </submittedName>
</protein>
<accession>A0A9W6ZTE7</accession>
<sequence>MSKPGESDILMGSSEIEVFEKDPIATPPVQPHDDPLPQSVVDKHRPTIKMGLKIKKLKEVDYVMGSFTMSCMILFEWNDPKNVGIKKGTWVGSELTDRLNYKGESFSPCPRFENVRGEITFDADQSLKPITVDDKGKTKLQITCTGQFWKEMELHDYPLDIQLLNCDIRFPHSFDTTVIDRLEMDEEGNCVTLDEDLSLLEYSLRKPYICLKYPRTMKQGKAQQAKPMFRVVVPLQRAHMHYVFHIGTVCGILTLTNAMCFLISPNDVASRCDITLTLFLTIVATKFLIGERLPQLPFLTIIDTYFMGSGMFFVLILLESSAMRLMLIRDYLDEGDAEKLDGMFAVVWLSLWMVFNFWICLRIRRIVAKHDREQPPVLMKAGELARRALSKKKNK</sequence>
<reference evidence="4" key="1">
    <citation type="journal article" date="2023" name="Commun. Biol.">
        <title>Genome analysis of Parmales, the sister group of diatoms, reveals the evolutionary specialization of diatoms from phago-mixotrophs to photoautotrophs.</title>
        <authorList>
            <person name="Ban H."/>
            <person name="Sato S."/>
            <person name="Yoshikawa S."/>
            <person name="Yamada K."/>
            <person name="Nakamura Y."/>
            <person name="Ichinomiya M."/>
            <person name="Sato N."/>
            <person name="Blanc-Mathieu R."/>
            <person name="Endo H."/>
            <person name="Kuwata A."/>
            <person name="Ogata H."/>
        </authorList>
    </citation>
    <scope>NUCLEOTIDE SEQUENCE [LARGE SCALE GENOMIC DNA]</scope>
    <source>
        <strain evidence="4">NIES 3700</strain>
    </source>
</reference>
<dbReference type="InterPro" id="IPR036734">
    <property type="entry name" value="Neur_chan_lig-bd_sf"/>
</dbReference>